<dbReference type="GO" id="GO:1904680">
    <property type="term" value="F:peptide transmembrane transporter activity"/>
    <property type="evidence" value="ECO:0007669"/>
    <property type="project" value="TreeGrafter"/>
</dbReference>
<dbReference type="GO" id="GO:0043190">
    <property type="term" value="C:ATP-binding cassette (ABC) transporter complex"/>
    <property type="evidence" value="ECO:0007669"/>
    <property type="project" value="InterPro"/>
</dbReference>
<dbReference type="Pfam" id="PF00496">
    <property type="entry name" value="SBP_bac_5"/>
    <property type="match status" value="1"/>
</dbReference>
<evidence type="ECO:0000313" key="3">
    <source>
        <dbReference type="EMBL" id="QHQ62829.1"/>
    </source>
</evidence>
<accession>A0A6P1TRE4</accession>
<evidence type="ECO:0000313" key="4">
    <source>
        <dbReference type="Proteomes" id="UP000464314"/>
    </source>
</evidence>
<dbReference type="PANTHER" id="PTHR30290">
    <property type="entry name" value="PERIPLASMIC BINDING COMPONENT OF ABC TRANSPORTER"/>
    <property type="match status" value="1"/>
</dbReference>
<dbReference type="InterPro" id="IPR000914">
    <property type="entry name" value="SBP_5_dom"/>
</dbReference>
<dbReference type="Proteomes" id="UP000464314">
    <property type="component" value="Chromosome"/>
</dbReference>
<dbReference type="EMBL" id="CP048000">
    <property type="protein sequence ID" value="QHQ62829.1"/>
    <property type="molecule type" value="Genomic_DNA"/>
</dbReference>
<dbReference type="SUPFAM" id="SSF53850">
    <property type="entry name" value="Periplasmic binding protein-like II"/>
    <property type="match status" value="1"/>
</dbReference>
<dbReference type="GO" id="GO:0042597">
    <property type="term" value="C:periplasmic space"/>
    <property type="evidence" value="ECO:0007669"/>
    <property type="project" value="UniProtKB-ARBA"/>
</dbReference>
<name>A0A6P1TRE4_9FIRM</name>
<dbReference type="Gene3D" id="3.40.190.10">
    <property type="entry name" value="Periplasmic binding protein-like II"/>
    <property type="match status" value="1"/>
</dbReference>
<dbReference type="Gene3D" id="3.10.105.10">
    <property type="entry name" value="Dipeptide-binding Protein, Domain 3"/>
    <property type="match status" value="1"/>
</dbReference>
<dbReference type="PANTHER" id="PTHR30290:SF62">
    <property type="entry name" value="OLIGOPEPTIDE ABC TRANSPORTER, PERIPLASMIC OLIGOPEPTIDE-BINDING PROTEIN"/>
    <property type="match status" value="1"/>
</dbReference>
<dbReference type="RefSeq" id="WP_161839651.1">
    <property type="nucleotide sequence ID" value="NZ_CP048000.1"/>
</dbReference>
<proteinExistence type="predicted"/>
<evidence type="ECO:0000256" key="1">
    <source>
        <dbReference type="SAM" id="MobiDB-lite"/>
    </source>
</evidence>
<feature type="domain" description="Solute-binding protein family 5" evidence="2">
    <location>
        <begin position="134"/>
        <end position="543"/>
    </location>
</feature>
<keyword evidence="4" id="KW-1185">Reference proteome</keyword>
<protein>
    <recommendedName>
        <fullName evidence="2">Solute-binding protein family 5 domain-containing protein</fullName>
    </recommendedName>
</protein>
<dbReference type="GO" id="GO:0015833">
    <property type="term" value="P:peptide transport"/>
    <property type="evidence" value="ECO:0007669"/>
    <property type="project" value="TreeGrafter"/>
</dbReference>
<evidence type="ECO:0000259" key="2">
    <source>
        <dbReference type="Pfam" id="PF00496"/>
    </source>
</evidence>
<sequence>MKTEKIIRLLAVITILMIALTGCGGKTTKVDKKIEVESEQESDSTNQENAIGGKGVGTGQYKEAPMLAQEVKSGKLPPIEERLPKEPAVVNVNEIGTYGGTYVGAAFGPSTGQVDTEGLRYQSLLTIEKDLKTFKPNLIKSYDVNEDFTQYTLHLREGMKWSNGDDFTTDDFMFWYNEVLLNKDVNPSIDASYCTNGEVMVYEQADPYTLNIKFKEPNPSFQITMARYSTGIIRSFFAPSKYLKQYHIKYNEKADTLAKEEGYESWVLCFQAHIDNSQAQTDCNAPDVYPWVLNRIDAQGNKFFTRNPYYHVVDQEGNQLPYIDEQEALIVQDASVRALKLISGEIHAAGENPLPVSDYTMLKENEKAGNYTVYLFDNTRGSDCAFTFNLTDKDPTLREVFNKLEFRQAMSIALDRNTINETLYYNKGTVRQATASFNTSFMKKEFETANTEYDPDKANELLDACGLKWNSSQTVRLLPDGKEFNITLETIEEFAPISEIACEYWNTVGIKVTLKQEERSYYLERGISNDRSMQAFTMDSVGEFNLSSGAFSRLRPGNAFDDLEFLRAYKDWWDSDGANGEQPPKDIDTLRNDCLKFGTLSSDNPEYKTLGESILKRISDNCWAIGVSVSPRLVIISNRLGNTPTEGTFASDYNFWKPYRGDTWYFKN</sequence>
<dbReference type="CDD" id="cd08500">
    <property type="entry name" value="PBP2_NikA_DppA_OppA_like_4"/>
    <property type="match status" value="1"/>
</dbReference>
<feature type="region of interest" description="Disordered" evidence="1">
    <location>
        <begin position="35"/>
        <end position="56"/>
    </location>
</feature>
<dbReference type="AlphaFoldDB" id="A0A6P1TRE4"/>
<dbReference type="KEGG" id="anr:Ana3638_20280"/>
<gene>
    <name evidence="3" type="ORF">Ana3638_20280</name>
</gene>
<reference evidence="3 4" key="1">
    <citation type="submission" date="2020-01" db="EMBL/GenBank/DDBJ databases">
        <title>Genome analysis of Anaerocolumna sp. CBA3638.</title>
        <authorList>
            <person name="Kim J."/>
            <person name="Roh S.W."/>
        </authorList>
    </citation>
    <scope>NUCLEOTIDE SEQUENCE [LARGE SCALE GENOMIC DNA]</scope>
    <source>
        <strain evidence="3 4">CBA3638</strain>
    </source>
</reference>
<dbReference type="PROSITE" id="PS51257">
    <property type="entry name" value="PROKAR_LIPOPROTEIN"/>
    <property type="match status" value="1"/>
</dbReference>
<organism evidence="3 4">
    <name type="scientific">Anaerocolumna sedimenticola</name>
    <dbReference type="NCBI Taxonomy" id="2696063"/>
    <lineage>
        <taxon>Bacteria</taxon>
        <taxon>Bacillati</taxon>
        <taxon>Bacillota</taxon>
        <taxon>Clostridia</taxon>
        <taxon>Lachnospirales</taxon>
        <taxon>Lachnospiraceae</taxon>
        <taxon>Anaerocolumna</taxon>
    </lineage>
</organism>
<dbReference type="InterPro" id="IPR039424">
    <property type="entry name" value="SBP_5"/>
</dbReference>